<proteinExistence type="predicted"/>
<evidence type="ECO:0000313" key="3">
    <source>
        <dbReference type="Proteomes" id="UP000633509"/>
    </source>
</evidence>
<dbReference type="RefSeq" id="WP_192792486.1">
    <property type="nucleotide sequence ID" value="NZ_JADBEK010000001.1"/>
</dbReference>
<dbReference type="Proteomes" id="UP000633509">
    <property type="component" value="Unassembled WGS sequence"/>
</dbReference>
<evidence type="ECO:0008006" key="4">
    <source>
        <dbReference type="Google" id="ProtNLM"/>
    </source>
</evidence>
<keyword evidence="1" id="KW-1133">Transmembrane helix</keyword>
<keyword evidence="1" id="KW-0812">Transmembrane</keyword>
<sequence length="189" mass="18965">MTWTWVRITGLLVRWWLPLSLAVGALGGTAYALARDAVYAAEAYVVVAGGDPAQAAGFAAAYARISSHPGFLAGAADEPDSLRAAASPDAPLVRLTSVATGAREAADRVNRAAAALIAYANAHAADTRVRLVPFASAAPPLRPASPLPLLSVAIGACGAALAAGLVRLAAPQARSQARPEPAALTGAPA</sequence>
<evidence type="ECO:0000256" key="1">
    <source>
        <dbReference type="SAM" id="Phobius"/>
    </source>
</evidence>
<name>A0ABR9ML45_9ACTN</name>
<feature type="transmembrane region" description="Helical" evidence="1">
    <location>
        <begin position="12"/>
        <end position="34"/>
    </location>
</feature>
<organism evidence="2 3">
    <name type="scientific">Nonomuraea angiospora</name>
    <dbReference type="NCBI Taxonomy" id="46172"/>
    <lineage>
        <taxon>Bacteria</taxon>
        <taxon>Bacillati</taxon>
        <taxon>Actinomycetota</taxon>
        <taxon>Actinomycetes</taxon>
        <taxon>Streptosporangiales</taxon>
        <taxon>Streptosporangiaceae</taxon>
        <taxon>Nonomuraea</taxon>
    </lineage>
</organism>
<keyword evidence="3" id="KW-1185">Reference proteome</keyword>
<gene>
    <name evidence="2" type="ORF">H4W80_011339</name>
</gene>
<keyword evidence="1" id="KW-0472">Membrane</keyword>
<protein>
    <recommendedName>
        <fullName evidence="4">Lipopolysaccharide biosynthesis protein</fullName>
    </recommendedName>
</protein>
<reference evidence="2 3" key="1">
    <citation type="submission" date="2020-10" db="EMBL/GenBank/DDBJ databases">
        <title>Sequencing the genomes of 1000 actinobacteria strains.</title>
        <authorList>
            <person name="Klenk H.-P."/>
        </authorList>
    </citation>
    <scope>NUCLEOTIDE SEQUENCE [LARGE SCALE GENOMIC DNA]</scope>
    <source>
        <strain evidence="2 3">DSM 43173</strain>
    </source>
</reference>
<accession>A0ABR9ML45</accession>
<evidence type="ECO:0000313" key="2">
    <source>
        <dbReference type="EMBL" id="MBE1593081.1"/>
    </source>
</evidence>
<dbReference type="EMBL" id="JADBEK010000001">
    <property type="protein sequence ID" value="MBE1593081.1"/>
    <property type="molecule type" value="Genomic_DNA"/>
</dbReference>
<feature type="transmembrane region" description="Helical" evidence="1">
    <location>
        <begin position="149"/>
        <end position="170"/>
    </location>
</feature>
<comment type="caution">
    <text evidence="2">The sequence shown here is derived from an EMBL/GenBank/DDBJ whole genome shotgun (WGS) entry which is preliminary data.</text>
</comment>